<evidence type="ECO:0000313" key="2">
    <source>
        <dbReference type="Proteomes" id="UP001732700"/>
    </source>
</evidence>
<reference evidence="1" key="1">
    <citation type="submission" date="2021-05" db="EMBL/GenBank/DDBJ databases">
        <authorList>
            <person name="Scholz U."/>
            <person name="Mascher M."/>
            <person name="Fiebig A."/>
        </authorList>
    </citation>
    <scope>NUCLEOTIDE SEQUENCE [LARGE SCALE GENOMIC DNA]</scope>
</reference>
<name>A0ACD5UV07_AVESA</name>
<accession>A0ACD5UV07</accession>
<evidence type="ECO:0000313" key="1">
    <source>
        <dbReference type="EnsemblPlants" id="AVESA.00010b.r2.2CG0319960.2.CDS"/>
    </source>
</evidence>
<reference evidence="1" key="2">
    <citation type="submission" date="2025-09" db="UniProtKB">
        <authorList>
            <consortium name="EnsemblPlants"/>
        </authorList>
    </citation>
    <scope>IDENTIFICATION</scope>
</reference>
<keyword evidence="2" id="KW-1185">Reference proteome</keyword>
<proteinExistence type="predicted"/>
<organism evidence="1 2">
    <name type="scientific">Avena sativa</name>
    <name type="common">Oat</name>
    <dbReference type="NCBI Taxonomy" id="4498"/>
    <lineage>
        <taxon>Eukaryota</taxon>
        <taxon>Viridiplantae</taxon>
        <taxon>Streptophyta</taxon>
        <taxon>Embryophyta</taxon>
        <taxon>Tracheophyta</taxon>
        <taxon>Spermatophyta</taxon>
        <taxon>Magnoliopsida</taxon>
        <taxon>Liliopsida</taxon>
        <taxon>Poales</taxon>
        <taxon>Poaceae</taxon>
        <taxon>BOP clade</taxon>
        <taxon>Pooideae</taxon>
        <taxon>Poodae</taxon>
        <taxon>Poeae</taxon>
        <taxon>Poeae Chloroplast Group 1 (Aveneae type)</taxon>
        <taxon>Aveninae</taxon>
        <taxon>Avena</taxon>
    </lineage>
</organism>
<dbReference type="EnsemblPlants" id="AVESA.00010b.r2.2CG0319960.2">
    <property type="protein sequence ID" value="AVESA.00010b.r2.2CG0319960.2.CDS"/>
    <property type="gene ID" value="AVESA.00010b.r2.2CG0319960"/>
</dbReference>
<protein>
    <submittedName>
        <fullName evidence="1">Uncharacterized protein</fullName>
    </submittedName>
</protein>
<sequence length="400" mass="44753">MHTGLLQVVDELIKYEHALSPKRPIFVIGDSLGGCLAISVAARNPKTDLVLILINPATSFMKTPLQTILPLLELMPSNLSVAHPHLLRYLIGEPLRMAMVSIQNDLSLQEALQKLWDSLNCKLNLTSQSGDILQMDNVVWKLKLLKSGAAYANSCLHAVQAEVLLLASGNENLPPTGEADRLFKTLKNCKVRYFRNRGHSLLMEYDFNLLTVIKGVNLYRRGRKQDVVIDFLPPTLSEFKKTSGEDLKPLHQLLSRVMLSTLETGKIVRGLAGVPDKGPILFVGYHQLLALEKTSIVEGFLEEKKVAIRILGNPLLFSEHFGTLRQEFSLFDYFSVYGAVPISPINMYKLFQGNEFVVLYPGGVREVLHRKVLLKYKISYCAYQLSSEYTSSTSYVNCAG</sequence>
<dbReference type="Proteomes" id="UP001732700">
    <property type="component" value="Chromosome 2C"/>
</dbReference>